<dbReference type="Proteomes" id="UP001321486">
    <property type="component" value="Chromosome"/>
</dbReference>
<accession>A0ABN6Y187</accession>
<protein>
    <submittedName>
        <fullName evidence="1">Uncharacterized protein</fullName>
    </submittedName>
</protein>
<dbReference type="Gene3D" id="2.60.20.10">
    <property type="entry name" value="Crystallins"/>
    <property type="match status" value="1"/>
</dbReference>
<dbReference type="EMBL" id="AP027732">
    <property type="protein sequence ID" value="BDZ49650.1"/>
    <property type="molecule type" value="Genomic_DNA"/>
</dbReference>
<organism evidence="1 2">
    <name type="scientific">Frondihabitans sucicola</name>
    <dbReference type="NCBI Taxonomy" id="1268041"/>
    <lineage>
        <taxon>Bacteria</taxon>
        <taxon>Bacillati</taxon>
        <taxon>Actinomycetota</taxon>
        <taxon>Actinomycetes</taxon>
        <taxon>Micrococcales</taxon>
        <taxon>Microbacteriaceae</taxon>
        <taxon>Frondihabitans</taxon>
    </lineage>
</organism>
<reference evidence="2" key="1">
    <citation type="journal article" date="2019" name="Int. J. Syst. Evol. Microbiol.">
        <title>The Global Catalogue of Microorganisms (GCM) 10K type strain sequencing project: providing services to taxonomists for standard genome sequencing and annotation.</title>
        <authorList>
            <consortium name="The Broad Institute Genomics Platform"/>
            <consortium name="The Broad Institute Genome Sequencing Center for Infectious Disease"/>
            <person name="Wu L."/>
            <person name="Ma J."/>
        </authorList>
    </citation>
    <scope>NUCLEOTIDE SEQUENCE [LARGE SCALE GENOMIC DNA]</scope>
    <source>
        <strain evidence="2">NBRC 108728</strain>
    </source>
</reference>
<dbReference type="Pfam" id="PF03995">
    <property type="entry name" value="Inhibitor_I36"/>
    <property type="match status" value="1"/>
</dbReference>
<proteinExistence type="predicted"/>
<evidence type="ECO:0000313" key="2">
    <source>
        <dbReference type="Proteomes" id="UP001321486"/>
    </source>
</evidence>
<name>A0ABN6Y187_9MICO</name>
<sequence length="95" mass="10777">MYRNHTYGGGYFNFVSYIANLDGRKYADLGYFSANDSVSSVYNNGTKKAVRFYQTKNYTGPYVDLPLKTEDTNLNDASGQIKKVFNDRISSAKFI</sequence>
<gene>
    <name evidence="1" type="ORF">GCM10025867_18910</name>
</gene>
<evidence type="ECO:0000313" key="1">
    <source>
        <dbReference type="EMBL" id="BDZ49650.1"/>
    </source>
</evidence>
<keyword evidence="2" id="KW-1185">Reference proteome</keyword>